<name>A0ABU4IP90_9VIBR</name>
<evidence type="ECO:0000256" key="4">
    <source>
        <dbReference type="ARBA" id="ARBA00022840"/>
    </source>
</evidence>
<dbReference type="EMBL" id="JAWRCN010000002">
    <property type="protein sequence ID" value="MDW6020063.1"/>
    <property type="molecule type" value="Genomic_DNA"/>
</dbReference>
<feature type="transmembrane region" description="Helical" evidence="7">
    <location>
        <begin position="176"/>
        <end position="197"/>
    </location>
</feature>
<dbReference type="Pfam" id="PF00664">
    <property type="entry name" value="ABC_membrane"/>
    <property type="match status" value="1"/>
</dbReference>
<feature type="transmembrane region" description="Helical" evidence="7">
    <location>
        <begin position="143"/>
        <end position="164"/>
    </location>
</feature>
<dbReference type="RefSeq" id="WP_171138028.1">
    <property type="nucleotide sequence ID" value="NZ_AP024894.1"/>
</dbReference>
<proteinExistence type="predicted"/>
<dbReference type="SUPFAM" id="SSF90123">
    <property type="entry name" value="ABC transporter transmembrane region"/>
    <property type="match status" value="1"/>
</dbReference>
<dbReference type="InterPro" id="IPR011527">
    <property type="entry name" value="ABC1_TM_dom"/>
</dbReference>
<dbReference type="InterPro" id="IPR003593">
    <property type="entry name" value="AAA+_ATPase"/>
</dbReference>
<evidence type="ECO:0000256" key="1">
    <source>
        <dbReference type="ARBA" id="ARBA00004651"/>
    </source>
</evidence>
<dbReference type="InterPro" id="IPR003439">
    <property type="entry name" value="ABC_transporter-like_ATP-bd"/>
</dbReference>
<keyword evidence="3" id="KW-0547">Nucleotide-binding</keyword>
<dbReference type="PANTHER" id="PTHR43394">
    <property type="entry name" value="ATP-DEPENDENT PERMEASE MDL1, MITOCHONDRIAL"/>
    <property type="match status" value="1"/>
</dbReference>
<dbReference type="Gene3D" id="3.40.50.300">
    <property type="entry name" value="P-loop containing nucleotide triphosphate hydrolases"/>
    <property type="match status" value="1"/>
</dbReference>
<gene>
    <name evidence="10" type="ORF">SBW85_20365</name>
</gene>
<keyword evidence="11" id="KW-1185">Reference proteome</keyword>
<keyword evidence="4 10" id="KW-0067">ATP-binding</keyword>
<dbReference type="PROSITE" id="PS50929">
    <property type="entry name" value="ABC_TM1F"/>
    <property type="match status" value="1"/>
</dbReference>
<keyword evidence="5 7" id="KW-1133">Transmembrane helix</keyword>
<comment type="subcellular location">
    <subcellularLocation>
        <location evidence="1">Cell membrane</location>
        <topology evidence="1">Multi-pass membrane protein</topology>
    </subcellularLocation>
</comment>
<dbReference type="SMART" id="SM00382">
    <property type="entry name" value="AAA"/>
    <property type="match status" value="1"/>
</dbReference>
<organism evidence="10 11">
    <name type="scientific">Vibrio plantisponsor</name>
    <dbReference type="NCBI Taxonomy" id="664643"/>
    <lineage>
        <taxon>Bacteria</taxon>
        <taxon>Pseudomonadati</taxon>
        <taxon>Pseudomonadota</taxon>
        <taxon>Gammaproteobacteria</taxon>
        <taxon>Vibrionales</taxon>
        <taxon>Vibrionaceae</taxon>
        <taxon>Vibrio</taxon>
    </lineage>
</organism>
<dbReference type="Gene3D" id="1.20.1560.10">
    <property type="entry name" value="ABC transporter type 1, transmembrane domain"/>
    <property type="match status" value="1"/>
</dbReference>
<dbReference type="Proteomes" id="UP001272325">
    <property type="component" value="Unassembled WGS sequence"/>
</dbReference>
<dbReference type="Pfam" id="PF00005">
    <property type="entry name" value="ABC_tran"/>
    <property type="match status" value="1"/>
</dbReference>
<evidence type="ECO:0000256" key="5">
    <source>
        <dbReference type="ARBA" id="ARBA00022989"/>
    </source>
</evidence>
<reference evidence="10 11" key="1">
    <citation type="submission" date="2023-11" db="EMBL/GenBank/DDBJ databases">
        <title>Plant-associative lifestyle of Vibrio porteresiae and its evolutionary dynamics.</title>
        <authorList>
            <person name="Rameshkumar N."/>
            <person name="Kirti K."/>
        </authorList>
    </citation>
    <scope>NUCLEOTIDE SEQUENCE [LARGE SCALE GENOMIC DNA]</scope>
    <source>
        <strain evidence="10 11">MSSRF60</strain>
    </source>
</reference>
<evidence type="ECO:0000256" key="7">
    <source>
        <dbReference type="SAM" id="Phobius"/>
    </source>
</evidence>
<evidence type="ECO:0000256" key="2">
    <source>
        <dbReference type="ARBA" id="ARBA00022692"/>
    </source>
</evidence>
<feature type="domain" description="ABC transporter" evidence="8">
    <location>
        <begin position="453"/>
        <end position="689"/>
    </location>
</feature>
<evidence type="ECO:0000313" key="10">
    <source>
        <dbReference type="EMBL" id="MDW6020063.1"/>
    </source>
</evidence>
<evidence type="ECO:0000259" key="8">
    <source>
        <dbReference type="PROSITE" id="PS50893"/>
    </source>
</evidence>
<feature type="domain" description="ABC transmembrane type-1" evidence="9">
    <location>
        <begin position="146"/>
        <end position="419"/>
    </location>
</feature>
<dbReference type="InterPro" id="IPR036640">
    <property type="entry name" value="ABC1_TM_sf"/>
</dbReference>
<protein>
    <submittedName>
        <fullName evidence="10">ATP-binding cassette domain-containing protein</fullName>
    </submittedName>
</protein>
<evidence type="ECO:0000256" key="3">
    <source>
        <dbReference type="ARBA" id="ARBA00022741"/>
    </source>
</evidence>
<dbReference type="PANTHER" id="PTHR43394:SF1">
    <property type="entry name" value="ATP-BINDING CASSETTE SUB-FAMILY B MEMBER 10, MITOCHONDRIAL"/>
    <property type="match status" value="1"/>
</dbReference>
<dbReference type="GO" id="GO:0005524">
    <property type="term" value="F:ATP binding"/>
    <property type="evidence" value="ECO:0007669"/>
    <property type="project" value="UniProtKB-KW"/>
</dbReference>
<feature type="transmembrane region" description="Helical" evidence="7">
    <location>
        <begin position="266"/>
        <end position="293"/>
    </location>
</feature>
<dbReference type="InterPro" id="IPR039421">
    <property type="entry name" value="Type_1_exporter"/>
</dbReference>
<feature type="transmembrane region" description="Helical" evidence="7">
    <location>
        <begin position="358"/>
        <end position="382"/>
    </location>
</feature>
<accession>A0ABU4IP90</accession>
<sequence>MKEEKAPIKNFKPALIQLFKQMGLNVQASNIERNVANAELTYLEAYVLFKKHQIDVSVQKCSKQILKDVLFPFIWVSGEGLPTVMRYIHDRFESLDERNEWVTISKQPDSGYVFIIDSLPNVGTKTRFFATQYSKLTKWYRPVFWLSLLSSLTGLAIPLFTMAVYDRVIAGHAPQILPNIAVGAVIALVALVVSRILRAKIVTVASNRFSRDLSSITFNRLMSMPLSVLSRVGLANHMSRIRNAENIRKVIAGPAGAGLLDLPFSIVVLLTIALLSGWLVVVPIVMLILFYLVMKVVERYVKSASPTISNEYQSRFNELSKSILSLKTAGETEGWYNDFMRRAKENSRQNFSYTKRSGLNAAIAHAMGLATVLVTVFTGIYLTLNQSITPGALIACTMLIWRITGPAQLAFSARQKITMVKGTAAQFDRFMEVPTEFSSMRLELPDTNNPPSISFKQVILRYSAESEPALAGVSFDVSPGEIVAVIGPNGSGKTSLLLSALGVLEPQAGYVMVNNKNCKQYDTEALRRWAAYSPTNADIIPGSLAQNIRVACPDATEDEVRDALTKAGAGSILKALNNDVNADVFGKGASVFSSVESGYVGLAVALAKRSSFLVLDEPIANRNPYAKRDFIKTLTQLKGNTTVLFSSHDKDLIHQADKVIILDKGSVVYCGPIMNKENQADKTVAQGDANG</sequence>
<dbReference type="InterPro" id="IPR027417">
    <property type="entry name" value="P-loop_NTPase"/>
</dbReference>
<dbReference type="SUPFAM" id="SSF52540">
    <property type="entry name" value="P-loop containing nucleoside triphosphate hydrolases"/>
    <property type="match status" value="1"/>
</dbReference>
<evidence type="ECO:0000256" key="6">
    <source>
        <dbReference type="ARBA" id="ARBA00023136"/>
    </source>
</evidence>
<comment type="caution">
    <text evidence="10">The sequence shown here is derived from an EMBL/GenBank/DDBJ whole genome shotgun (WGS) entry which is preliminary data.</text>
</comment>
<evidence type="ECO:0000313" key="11">
    <source>
        <dbReference type="Proteomes" id="UP001272325"/>
    </source>
</evidence>
<keyword evidence="6 7" id="KW-0472">Membrane</keyword>
<evidence type="ECO:0000259" key="9">
    <source>
        <dbReference type="PROSITE" id="PS50929"/>
    </source>
</evidence>
<dbReference type="PROSITE" id="PS50893">
    <property type="entry name" value="ABC_TRANSPORTER_2"/>
    <property type="match status" value="1"/>
</dbReference>
<keyword evidence="2 7" id="KW-0812">Transmembrane</keyword>